<evidence type="ECO:0000256" key="1">
    <source>
        <dbReference type="SAM" id="SignalP"/>
    </source>
</evidence>
<reference evidence="2 3" key="1">
    <citation type="submission" date="2020-08" db="EMBL/GenBank/DDBJ databases">
        <title>Genomic Encyclopedia of Type Strains, Phase IV (KMG-IV): sequencing the most valuable type-strain genomes for metagenomic binning, comparative biology and taxonomic classification.</title>
        <authorList>
            <person name="Goeker M."/>
        </authorList>
    </citation>
    <scope>NUCLEOTIDE SEQUENCE [LARGE SCALE GENOMIC DNA]</scope>
    <source>
        <strain evidence="2 3">DSM 105074</strain>
    </source>
</reference>
<feature type="signal peptide" evidence="1">
    <location>
        <begin position="1"/>
        <end position="20"/>
    </location>
</feature>
<organism evidence="2 3">
    <name type="scientific">Rhabdobacter roseus</name>
    <dbReference type="NCBI Taxonomy" id="1655419"/>
    <lineage>
        <taxon>Bacteria</taxon>
        <taxon>Pseudomonadati</taxon>
        <taxon>Bacteroidota</taxon>
        <taxon>Cytophagia</taxon>
        <taxon>Cytophagales</taxon>
        <taxon>Cytophagaceae</taxon>
        <taxon>Rhabdobacter</taxon>
    </lineage>
</organism>
<sequence>MKKTLMLFALIVVGSLNVFAQRVTMNSNRMTANERQAIAQIQQLDQEVRTKIARGLERDILNTTEAVRLLNEYQRIEQRERQYLSNGKLTSRETRNLIKDLENLSRRITFTNRPQGPGGVVRR</sequence>
<dbReference type="Proteomes" id="UP000557307">
    <property type="component" value="Unassembled WGS sequence"/>
</dbReference>
<comment type="caution">
    <text evidence="2">The sequence shown here is derived from an EMBL/GenBank/DDBJ whole genome shotgun (WGS) entry which is preliminary data.</text>
</comment>
<protein>
    <submittedName>
        <fullName evidence="2">Tfp pilus assembly protein PilX</fullName>
    </submittedName>
</protein>
<dbReference type="AlphaFoldDB" id="A0A840TVV0"/>
<proteinExistence type="predicted"/>
<evidence type="ECO:0000313" key="3">
    <source>
        <dbReference type="Proteomes" id="UP000557307"/>
    </source>
</evidence>
<keyword evidence="1" id="KW-0732">Signal</keyword>
<name>A0A840TVV0_9BACT</name>
<evidence type="ECO:0000313" key="2">
    <source>
        <dbReference type="EMBL" id="MBB5283779.1"/>
    </source>
</evidence>
<feature type="chain" id="PRO_5032433015" evidence="1">
    <location>
        <begin position="21"/>
        <end position="123"/>
    </location>
</feature>
<accession>A0A840TVV0</accession>
<keyword evidence="3" id="KW-1185">Reference proteome</keyword>
<gene>
    <name evidence="2" type="ORF">HNQ92_001905</name>
</gene>
<dbReference type="RefSeq" id="WP_184173464.1">
    <property type="nucleotide sequence ID" value="NZ_JACHGF010000002.1"/>
</dbReference>
<dbReference type="EMBL" id="JACHGF010000002">
    <property type="protein sequence ID" value="MBB5283779.1"/>
    <property type="molecule type" value="Genomic_DNA"/>
</dbReference>